<feature type="compositionally biased region" description="Basic and acidic residues" evidence="4">
    <location>
        <begin position="314"/>
        <end position="336"/>
    </location>
</feature>
<gene>
    <name evidence="5" type="ORF">ALC62_02546</name>
</gene>
<feature type="repeat" description="WD" evidence="3">
    <location>
        <begin position="45"/>
        <end position="86"/>
    </location>
</feature>
<dbReference type="InterPro" id="IPR001680">
    <property type="entry name" value="WD40_rpt"/>
</dbReference>
<dbReference type="Proteomes" id="UP000078542">
    <property type="component" value="Unassembled WGS sequence"/>
</dbReference>
<feature type="region of interest" description="Disordered" evidence="4">
    <location>
        <begin position="387"/>
        <end position="481"/>
    </location>
</feature>
<dbReference type="Gene3D" id="2.130.10.10">
    <property type="entry name" value="YVTN repeat-like/Quinoprotein amine dehydrogenase"/>
    <property type="match status" value="2"/>
</dbReference>
<name>A0A195D0S4_9HYME</name>
<dbReference type="PANTHER" id="PTHR15574:SF39">
    <property type="entry name" value="DDB1- AND CUL4-ASSOCIATED FACTOR 6"/>
    <property type="match status" value="1"/>
</dbReference>
<feature type="region of interest" description="Disordered" evidence="4">
    <location>
        <begin position="291"/>
        <end position="344"/>
    </location>
</feature>
<dbReference type="InterPro" id="IPR036322">
    <property type="entry name" value="WD40_repeat_dom_sf"/>
</dbReference>
<dbReference type="InterPro" id="IPR015943">
    <property type="entry name" value="WD40/YVTN_repeat-like_dom_sf"/>
</dbReference>
<evidence type="ECO:0000256" key="4">
    <source>
        <dbReference type="SAM" id="MobiDB-lite"/>
    </source>
</evidence>
<evidence type="ECO:0000313" key="6">
    <source>
        <dbReference type="Proteomes" id="UP000078542"/>
    </source>
</evidence>
<evidence type="ECO:0000256" key="3">
    <source>
        <dbReference type="PROSITE-ProRule" id="PRU00221"/>
    </source>
</evidence>
<dbReference type="InterPro" id="IPR045151">
    <property type="entry name" value="DCAF8"/>
</dbReference>
<dbReference type="Pfam" id="PF00400">
    <property type="entry name" value="WD40"/>
    <property type="match status" value="1"/>
</dbReference>
<dbReference type="GO" id="GO:0080008">
    <property type="term" value="C:Cul4-RING E3 ubiquitin ligase complex"/>
    <property type="evidence" value="ECO:0007669"/>
    <property type="project" value="TreeGrafter"/>
</dbReference>
<organism evidence="5 6">
    <name type="scientific">Cyphomyrmex costatus</name>
    <dbReference type="NCBI Taxonomy" id="456900"/>
    <lineage>
        <taxon>Eukaryota</taxon>
        <taxon>Metazoa</taxon>
        <taxon>Ecdysozoa</taxon>
        <taxon>Arthropoda</taxon>
        <taxon>Hexapoda</taxon>
        <taxon>Insecta</taxon>
        <taxon>Pterygota</taxon>
        <taxon>Neoptera</taxon>
        <taxon>Endopterygota</taxon>
        <taxon>Hymenoptera</taxon>
        <taxon>Apocrita</taxon>
        <taxon>Aculeata</taxon>
        <taxon>Formicoidea</taxon>
        <taxon>Formicidae</taxon>
        <taxon>Myrmicinae</taxon>
        <taxon>Cyphomyrmex</taxon>
    </lineage>
</organism>
<dbReference type="SUPFAM" id="SSF50978">
    <property type="entry name" value="WD40 repeat-like"/>
    <property type="match status" value="1"/>
</dbReference>
<feature type="compositionally biased region" description="Polar residues" evidence="4">
    <location>
        <begin position="412"/>
        <end position="423"/>
    </location>
</feature>
<evidence type="ECO:0000256" key="2">
    <source>
        <dbReference type="ARBA" id="ARBA00022737"/>
    </source>
</evidence>
<feature type="region of interest" description="Disordered" evidence="4">
    <location>
        <begin position="565"/>
        <end position="593"/>
    </location>
</feature>
<sequence>MRKTRASIFRDIYYQPYDDCTRLKLYSSSKASLQLMQRMSLLKRLKVHNGCVNSICWNSNGELILSGSDDQHLVLTNAHNYEVLTDYKTSHRANIFSAKFLPNSGDHRIVSCSGDGIILYTDLMRRTETFYNQFTCHTGTTYEIATIPGEPHSFLSCGEDGTVRWFDLRIKDKCSTTRCREDVLISCQRAVTALSVNPVLPHQIAIGCSDSTVRTFDRRTLGTPATGWTNAESSVRPLCSFTVPEFEGNSYRITSLSYSPDGQDVLVSYSSDHLYLFSIKDQGSLQLRKDTTIGKGKGKKHPLRSSQPVRRLRLRGDWSDTGPDARPEREGGRRSGTEVAQARPVLHTSLMQRMTDVLSRMLNDPATRAALSAGGEDSLEGVIEQPEGVQNVENNPELNTERSNDAVELSAEQRNTLETSENTSTDRVESTDMDETINTERLQTREIEQSQEYNQLSSSSISASINDDVPMETDSSQSDRAQITSLRCTTSHDRTEHDNAWNRNRNENEASCGDITSKQENMMENLQDRLTTMRDGFLERHGSEPAVSLTYSDKSSTNATISLGVGDEMTRDSYHPGPSGSSDGTLDAGPSNNRKHYKIEEVVYIDSDDEDIQSNERLLNPMGKMDEAIANACSSQGHETFDDACLTELCVKRKYIGHRNASFFRTMIKEANFWGNDFVMSGSDCGHVFVWERDTARLCMLLEADQHVVNCLQPHPYLPMLATSGIDYDVKLWAPVNDEPNFDEKFAEDPRLLNIEKKSEKLFEYRDFTSSIFYCVQTYRLDLCVSVLTNGSMVTYVYASKSPVLMLSINCSVILMISCRRAGTVNKSINQSVHTEASSTPIGLTDILYGTNTVACTLSFSSTFLKPYTTRSSRIIAFLPLPRAKGKSEVGNEVACQEGSAEKLEELTLSVISDHRFNYNHDFDWEEALILDIETNYHKRILLEMLHIKKQNKGINSQKNTDSLYIRLLQLGMLS</sequence>
<dbReference type="AlphaFoldDB" id="A0A195D0S4"/>
<dbReference type="GO" id="GO:0005737">
    <property type="term" value="C:cytoplasm"/>
    <property type="evidence" value="ECO:0007669"/>
    <property type="project" value="TreeGrafter"/>
</dbReference>
<reference evidence="5 6" key="1">
    <citation type="submission" date="2016-03" db="EMBL/GenBank/DDBJ databases">
        <title>Cyphomyrmex costatus WGS genome.</title>
        <authorList>
            <person name="Nygaard S."/>
            <person name="Hu H."/>
            <person name="Boomsma J."/>
            <person name="Zhang G."/>
        </authorList>
    </citation>
    <scope>NUCLEOTIDE SEQUENCE [LARGE SCALE GENOMIC DNA]</scope>
    <source>
        <strain evidence="5">MS0001</strain>
        <tissue evidence="5">Whole body</tissue>
    </source>
</reference>
<dbReference type="SMART" id="SM00320">
    <property type="entry name" value="WD40"/>
    <property type="match status" value="7"/>
</dbReference>
<keyword evidence="2" id="KW-0677">Repeat</keyword>
<dbReference type="PROSITE" id="PS50082">
    <property type="entry name" value="WD_REPEATS_2"/>
    <property type="match status" value="1"/>
</dbReference>
<dbReference type="STRING" id="456900.A0A195D0S4"/>
<evidence type="ECO:0000256" key="1">
    <source>
        <dbReference type="ARBA" id="ARBA00022574"/>
    </source>
</evidence>
<proteinExistence type="predicted"/>
<dbReference type="EMBL" id="KQ977004">
    <property type="protein sequence ID" value="KYN06472.1"/>
    <property type="molecule type" value="Genomic_DNA"/>
</dbReference>
<evidence type="ECO:0000313" key="5">
    <source>
        <dbReference type="EMBL" id="KYN06472.1"/>
    </source>
</evidence>
<dbReference type="GO" id="GO:0045944">
    <property type="term" value="P:positive regulation of transcription by RNA polymerase II"/>
    <property type="evidence" value="ECO:0007669"/>
    <property type="project" value="TreeGrafter"/>
</dbReference>
<dbReference type="PANTHER" id="PTHR15574">
    <property type="entry name" value="WD REPEAT DOMAIN-CONTAINING FAMILY"/>
    <property type="match status" value="1"/>
</dbReference>
<keyword evidence="6" id="KW-1185">Reference proteome</keyword>
<keyword evidence="1 3" id="KW-0853">WD repeat</keyword>
<protein>
    <submittedName>
        <fullName evidence="5">DDB1-and CUL4-associated factor 6</fullName>
    </submittedName>
</protein>
<accession>A0A195D0S4</accession>